<comment type="caution">
    <text evidence="2">The sequence shown here is derived from an EMBL/GenBank/DDBJ whole genome shotgun (WGS) entry which is preliminary data.</text>
</comment>
<evidence type="ECO:0000313" key="2">
    <source>
        <dbReference type="EMBL" id="KFH45509.1"/>
    </source>
</evidence>
<dbReference type="HOGENOM" id="CLU_2372268_0_0_1"/>
<sequence length="95" mass="9919">MPMRHAPALEPMSPRPAHASPAAGPQGLPGQARLSLHRTAPGPHARLHLPPQGRRSLTISTTIITILTNPAPSLVHVDTGTIARCSATRHDGPVA</sequence>
<feature type="region of interest" description="Disordered" evidence="1">
    <location>
        <begin position="1"/>
        <end position="55"/>
    </location>
</feature>
<dbReference type="Proteomes" id="UP000029964">
    <property type="component" value="Unassembled WGS sequence"/>
</dbReference>
<keyword evidence="3" id="KW-1185">Reference proteome</keyword>
<accession>A0A086T827</accession>
<protein>
    <submittedName>
        <fullName evidence="2">Uncharacterized protein</fullName>
    </submittedName>
</protein>
<name>A0A086T827_HAPC1</name>
<organism evidence="2 3">
    <name type="scientific">Hapsidospora chrysogenum (strain ATCC 11550 / CBS 779.69 / DSM 880 / IAM 14645 / JCM 23072 / IMI 49137)</name>
    <name type="common">Acremonium chrysogenum</name>
    <dbReference type="NCBI Taxonomy" id="857340"/>
    <lineage>
        <taxon>Eukaryota</taxon>
        <taxon>Fungi</taxon>
        <taxon>Dikarya</taxon>
        <taxon>Ascomycota</taxon>
        <taxon>Pezizomycotina</taxon>
        <taxon>Sordariomycetes</taxon>
        <taxon>Hypocreomycetidae</taxon>
        <taxon>Hypocreales</taxon>
        <taxon>Bionectriaceae</taxon>
        <taxon>Hapsidospora</taxon>
    </lineage>
</organism>
<proteinExistence type="predicted"/>
<gene>
    <name evidence="2" type="ORF">ACRE_036730</name>
</gene>
<evidence type="ECO:0000256" key="1">
    <source>
        <dbReference type="SAM" id="MobiDB-lite"/>
    </source>
</evidence>
<dbReference type="EMBL" id="JPKY01000031">
    <property type="protein sequence ID" value="KFH45509.1"/>
    <property type="molecule type" value="Genomic_DNA"/>
</dbReference>
<dbReference type="AlphaFoldDB" id="A0A086T827"/>
<reference evidence="3" key="1">
    <citation type="journal article" date="2014" name="Genome Announc.">
        <title>Genome sequence and annotation of Acremonium chrysogenum, producer of the beta-lactam antibiotic cephalosporin C.</title>
        <authorList>
            <person name="Terfehr D."/>
            <person name="Dahlmann T.A."/>
            <person name="Specht T."/>
            <person name="Zadra I."/>
            <person name="Kuernsteiner H."/>
            <person name="Kueck U."/>
        </authorList>
    </citation>
    <scope>NUCLEOTIDE SEQUENCE [LARGE SCALE GENOMIC DNA]</scope>
    <source>
        <strain evidence="3">ATCC 11550 / CBS 779.69 / DSM 880 / IAM 14645 / JCM 23072 / IMI 49137</strain>
    </source>
</reference>
<evidence type="ECO:0000313" key="3">
    <source>
        <dbReference type="Proteomes" id="UP000029964"/>
    </source>
</evidence>